<feature type="region of interest" description="Disordered" evidence="1">
    <location>
        <begin position="545"/>
        <end position="596"/>
    </location>
</feature>
<evidence type="ECO:0000313" key="2">
    <source>
        <dbReference type="EMBL" id="TGO28468.1"/>
    </source>
</evidence>
<dbReference type="CDD" id="cd17039">
    <property type="entry name" value="Ubl_ubiquitin_like"/>
    <property type="match status" value="1"/>
</dbReference>
<organism evidence="2 3">
    <name type="scientific">Botrytis paeoniae</name>
    <dbReference type="NCBI Taxonomy" id="278948"/>
    <lineage>
        <taxon>Eukaryota</taxon>
        <taxon>Fungi</taxon>
        <taxon>Dikarya</taxon>
        <taxon>Ascomycota</taxon>
        <taxon>Pezizomycotina</taxon>
        <taxon>Leotiomycetes</taxon>
        <taxon>Helotiales</taxon>
        <taxon>Sclerotiniaceae</taxon>
        <taxon>Botrytis</taxon>
    </lineage>
</organism>
<sequence length="677" mass="76093">MAYNAFQSTELSDDDEDDSTFVNETYRPCKILYVMTSTGVHSLRNIGPNYRILLIKSRFIASLLKRGVIPHYGHDCALSYGGRELADNETLESCRIGDEATVNAVVWEQNPNSPGFSGHAINSSSKIRHEDEQKTKQFKRDRSSLDLAEENGFGDRVIWRAPASKKQKSVRFAEQDDTIPHPPTSSRSSLPSQNPSPEHYIMSGVLEPTDRPLEFHDSLVRDSPPRGLQRRQPLGELSGPIMPKTPLRSPNFYKSSVREPEIPICASYDAFGYPITPQDASRRDFQRSYNMLRHSDRTPHRRMEYDSSSTAIPFVSTFRFEFQAITRINSNINFTASAIKSLLFKVHTIIYFPIIEFVFLNTVTIVPVISIAICSPNIEFILFKHIPTSSEISSFADTIPQPFIFSTTYQPKLHPLNSPLPPPPPPPPRIRVESPSATFFPYVGQPSSDIQWDEPKFPLAPPKADYLQFDPVSKSALNSQSQPKAPGGYPPPPPTLHTRSPYFHIPSPYRPPSPKREEKRKQSQLPRIPSFYDYYPLPSKSCSNPLATSSPLTPEPTPPLTFTEHPKIISPNPPATKSNTSKQSYYSSHSSLPTGSSHNGAIAVPSLAHELLPEYFLAYRTVRQLIELQGWEMSQGEWRSVHEVLRICKKGENGARGNIEVLAKGVVELEENGVEIR</sequence>
<evidence type="ECO:0008006" key="4">
    <source>
        <dbReference type="Google" id="ProtNLM"/>
    </source>
</evidence>
<accession>A0A4Z1FXV5</accession>
<dbReference type="EMBL" id="PQXI01000027">
    <property type="protein sequence ID" value="TGO28468.1"/>
    <property type="molecule type" value="Genomic_DNA"/>
</dbReference>
<reference evidence="2 3" key="1">
    <citation type="submission" date="2017-12" db="EMBL/GenBank/DDBJ databases">
        <title>Comparative genomics of Botrytis spp.</title>
        <authorList>
            <person name="Valero-Jimenez C.A."/>
            <person name="Tapia P."/>
            <person name="Veloso J."/>
            <person name="Silva-Moreno E."/>
            <person name="Staats M."/>
            <person name="Valdes J.H."/>
            <person name="Van Kan J.A.L."/>
        </authorList>
    </citation>
    <scope>NUCLEOTIDE SEQUENCE [LARGE SCALE GENOMIC DNA]</scope>
    <source>
        <strain evidence="2 3">Bp0003</strain>
    </source>
</reference>
<keyword evidence="3" id="KW-1185">Reference proteome</keyword>
<feature type="region of interest" description="Disordered" evidence="1">
    <location>
        <begin position="158"/>
        <end position="203"/>
    </location>
</feature>
<dbReference type="InterPro" id="IPR029071">
    <property type="entry name" value="Ubiquitin-like_domsf"/>
</dbReference>
<feature type="compositionally biased region" description="Low complexity" evidence="1">
    <location>
        <begin position="577"/>
        <end position="596"/>
    </location>
</feature>
<feature type="region of interest" description="Disordered" evidence="1">
    <location>
        <begin position="219"/>
        <end position="245"/>
    </location>
</feature>
<protein>
    <recommendedName>
        <fullName evidence="4">Ubiquitin-like domain-containing protein</fullName>
    </recommendedName>
</protein>
<dbReference type="Proteomes" id="UP000297910">
    <property type="component" value="Unassembled WGS sequence"/>
</dbReference>
<dbReference type="AlphaFoldDB" id="A0A4Z1FXV5"/>
<gene>
    <name evidence="2" type="ORF">BPAE_0027g00350</name>
</gene>
<feature type="compositionally biased region" description="Basic and acidic residues" evidence="1">
    <location>
        <begin position="127"/>
        <end position="144"/>
    </location>
</feature>
<feature type="region of interest" description="Disordered" evidence="1">
    <location>
        <begin position="476"/>
        <end position="525"/>
    </location>
</feature>
<feature type="compositionally biased region" description="Polar residues" evidence="1">
    <location>
        <begin position="109"/>
        <end position="125"/>
    </location>
</feature>
<evidence type="ECO:0000256" key="1">
    <source>
        <dbReference type="SAM" id="MobiDB-lite"/>
    </source>
</evidence>
<dbReference type="SUPFAM" id="SSF54236">
    <property type="entry name" value="Ubiquitin-like"/>
    <property type="match status" value="1"/>
</dbReference>
<feature type="region of interest" description="Disordered" evidence="1">
    <location>
        <begin position="108"/>
        <end position="146"/>
    </location>
</feature>
<name>A0A4Z1FXV5_9HELO</name>
<proteinExistence type="predicted"/>
<comment type="caution">
    <text evidence="2">The sequence shown here is derived from an EMBL/GenBank/DDBJ whole genome shotgun (WGS) entry which is preliminary data.</text>
</comment>
<evidence type="ECO:0000313" key="3">
    <source>
        <dbReference type="Proteomes" id="UP000297910"/>
    </source>
</evidence>
<feature type="compositionally biased region" description="Low complexity" evidence="1">
    <location>
        <begin position="184"/>
        <end position="197"/>
    </location>
</feature>